<evidence type="ECO:0000313" key="1">
    <source>
        <dbReference type="EMBL" id="KAB8213513.1"/>
    </source>
</evidence>
<dbReference type="AlphaFoldDB" id="A0A5N6E9R2"/>
<protein>
    <submittedName>
        <fullName evidence="1">Uncharacterized protein</fullName>
    </submittedName>
</protein>
<reference evidence="1 2" key="1">
    <citation type="submission" date="2019-04" db="EMBL/GenBank/DDBJ databases">
        <title>Fungal friends and foes A comparative genomics study of 23 Aspergillus species from section Flavi.</title>
        <authorList>
            <consortium name="DOE Joint Genome Institute"/>
            <person name="Kjaerbolling I."/>
            <person name="Vesth T.C."/>
            <person name="Frisvad J.C."/>
            <person name="Nybo J.L."/>
            <person name="Theobald S."/>
            <person name="Kildgaard S."/>
            <person name="Petersen T.I."/>
            <person name="Kuo A."/>
            <person name="Sato A."/>
            <person name="Lyhne E.K."/>
            <person name="Kogle M.E."/>
            <person name="Wiebenga A."/>
            <person name="Kun R.S."/>
            <person name="Lubbers R.J."/>
            <person name="Makela M.R."/>
            <person name="Barry K."/>
            <person name="Chovatia M."/>
            <person name="Clum A."/>
            <person name="Daum C."/>
            <person name="Haridas S."/>
            <person name="He G."/>
            <person name="LaButti K."/>
            <person name="Lipzen A."/>
            <person name="Mondo S."/>
            <person name="Pangilinan J."/>
            <person name="Riley R."/>
            <person name="Salamov A."/>
            <person name="Simmons B.A."/>
            <person name="Magnuson J.K."/>
            <person name="Henrissat B."/>
            <person name="Mortensen U.H."/>
            <person name="Larsen T.O."/>
            <person name="De vries R.P."/>
            <person name="Grigoriev I.V."/>
            <person name="Machida M."/>
            <person name="Baker S.E."/>
            <person name="Andersen M.R."/>
        </authorList>
    </citation>
    <scope>NUCLEOTIDE SEQUENCE [LARGE SCALE GENOMIC DNA]</scope>
    <source>
        <strain evidence="1 2">CBS 126849</strain>
    </source>
</reference>
<proteinExistence type="predicted"/>
<gene>
    <name evidence="1" type="ORF">BDV33DRAFT_184583</name>
</gene>
<dbReference type="EMBL" id="ML733602">
    <property type="protein sequence ID" value="KAB8213513.1"/>
    <property type="molecule type" value="Genomic_DNA"/>
</dbReference>
<keyword evidence="2" id="KW-1185">Reference proteome</keyword>
<dbReference type="Proteomes" id="UP000326799">
    <property type="component" value="Unassembled WGS sequence"/>
</dbReference>
<sequence>MICSSLLRNAGYRSRLSAKAKFNAKAKLLYNFAYKSDRVRAVRALLVMSYWQDKQDTLQNRATGSSLRLSWLAAKGCIESHPRICMSKESVCVGGWSGPVFCATGILL</sequence>
<organism evidence="1 2">
    <name type="scientific">Aspergillus novoparasiticus</name>
    <dbReference type="NCBI Taxonomy" id="986946"/>
    <lineage>
        <taxon>Eukaryota</taxon>
        <taxon>Fungi</taxon>
        <taxon>Dikarya</taxon>
        <taxon>Ascomycota</taxon>
        <taxon>Pezizomycotina</taxon>
        <taxon>Eurotiomycetes</taxon>
        <taxon>Eurotiomycetidae</taxon>
        <taxon>Eurotiales</taxon>
        <taxon>Aspergillaceae</taxon>
        <taxon>Aspergillus</taxon>
        <taxon>Aspergillus subgen. Circumdati</taxon>
    </lineage>
</organism>
<name>A0A5N6E9R2_9EURO</name>
<accession>A0A5N6E9R2</accession>
<evidence type="ECO:0000313" key="2">
    <source>
        <dbReference type="Proteomes" id="UP000326799"/>
    </source>
</evidence>